<sequence length="372" mass="41513">MQGQEGANRAWGRRDIVAANGLGLPHHPRLASASAPRGNWGQAKLLPISSQPHSYFLLKHALPVARKHCRYFSSSELRPFAERAPCSVVFCRDKQQSVHTPLLLRHSYLRVVEMPAPYELFLLFGDSITQESFSQERGFGFSAALQNAYIRRLDIVNRGFSGYNTRQALKILPAIVPPPDQARIRFMAVFFGANDASLPDAPNKQHIPLDEFKANLKAIVSHPQIKAHGPRIILVAPAPINEHLWWPRDASNGYTSVTRLAATTKVYADAVAELGTELKLPVVNLWEAFMAKTDFKLCAWKLGDALPGSLEIAQSDALVELMYDGLHFSPAGYEILYQEFIKVISAQWPDQIPEKLAMVLPAWNDEAAWEEA</sequence>
<name>A0A2W1HKM4_9PLEO</name>
<dbReference type="RefSeq" id="XP_065960888.1">
    <property type="nucleotide sequence ID" value="XM_066108896.1"/>
</dbReference>
<evidence type="ECO:0000313" key="3">
    <source>
        <dbReference type="Proteomes" id="UP000245464"/>
    </source>
</evidence>
<dbReference type="SUPFAM" id="SSF52266">
    <property type="entry name" value="SGNH hydrolase"/>
    <property type="match status" value="1"/>
</dbReference>
<dbReference type="PANTHER" id="PTHR14209">
    <property type="entry name" value="ISOAMYL ACETATE-HYDROLYZING ESTERASE 1"/>
    <property type="match status" value="1"/>
</dbReference>
<proteinExistence type="predicted"/>
<gene>
    <name evidence="2" type="ORF">PtrM4_128770</name>
</gene>
<dbReference type="CDD" id="cd01838">
    <property type="entry name" value="Isoamyl_acetate_hydrolase_like"/>
    <property type="match status" value="1"/>
</dbReference>
<protein>
    <recommendedName>
        <fullName evidence="1">SGNH hydrolase-type esterase domain-containing protein</fullName>
    </recommendedName>
</protein>
<organism evidence="2 3">
    <name type="scientific">Pyrenophora tritici-repentis</name>
    <dbReference type="NCBI Taxonomy" id="45151"/>
    <lineage>
        <taxon>Eukaryota</taxon>
        <taxon>Fungi</taxon>
        <taxon>Dikarya</taxon>
        <taxon>Ascomycota</taxon>
        <taxon>Pezizomycotina</taxon>
        <taxon>Dothideomycetes</taxon>
        <taxon>Pleosporomycetidae</taxon>
        <taxon>Pleosporales</taxon>
        <taxon>Pleosporineae</taxon>
        <taxon>Pleosporaceae</taxon>
        <taxon>Pyrenophora</taxon>
    </lineage>
</organism>
<evidence type="ECO:0000259" key="1">
    <source>
        <dbReference type="Pfam" id="PF13472"/>
    </source>
</evidence>
<dbReference type="Gene3D" id="3.40.50.1110">
    <property type="entry name" value="SGNH hydrolase"/>
    <property type="match status" value="1"/>
</dbReference>
<dbReference type="InterPro" id="IPR013830">
    <property type="entry name" value="SGNH_hydro"/>
</dbReference>
<dbReference type="GeneID" id="6347902"/>
<dbReference type="Pfam" id="PF13472">
    <property type="entry name" value="Lipase_GDSL_2"/>
    <property type="match status" value="1"/>
</dbReference>
<dbReference type="InterPro" id="IPR036514">
    <property type="entry name" value="SGNH_hydro_sf"/>
</dbReference>
<reference evidence="2 3" key="1">
    <citation type="journal article" date="2018" name="BMC Genomics">
        <title>Comparative genomics of the wheat fungal pathogen Pyrenophora tritici-repentis reveals chromosomal variations and genome plasticity.</title>
        <authorList>
            <person name="Moolhuijzen P."/>
            <person name="See P.T."/>
            <person name="Hane J.K."/>
            <person name="Shi G."/>
            <person name="Liu Z."/>
            <person name="Oliver R.P."/>
            <person name="Moffat C.S."/>
        </authorList>
    </citation>
    <scope>NUCLEOTIDE SEQUENCE [LARGE SCALE GENOMIC DNA]</scope>
    <source>
        <strain evidence="2">M4</strain>
    </source>
</reference>
<comment type="caution">
    <text evidence="2">The sequence shown here is derived from an EMBL/GenBank/DDBJ whole genome shotgun (WGS) entry which is preliminary data.</text>
</comment>
<evidence type="ECO:0000313" key="2">
    <source>
        <dbReference type="EMBL" id="KAF7568264.1"/>
    </source>
</evidence>
<accession>A0A2W1HKM4</accession>
<dbReference type="KEGG" id="ptrr:6347902"/>
<dbReference type="EMBL" id="NQIK02000007">
    <property type="protein sequence ID" value="KAF7568264.1"/>
    <property type="molecule type" value="Genomic_DNA"/>
</dbReference>
<feature type="domain" description="SGNH hydrolase-type esterase" evidence="1">
    <location>
        <begin position="123"/>
        <end position="335"/>
    </location>
</feature>
<dbReference type="Proteomes" id="UP000245464">
    <property type="component" value="Chromosome 7"/>
</dbReference>
<dbReference type="PANTHER" id="PTHR14209:SF19">
    <property type="entry name" value="ISOAMYL ACETATE-HYDROLYZING ESTERASE 1 HOMOLOG"/>
    <property type="match status" value="1"/>
</dbReference>
<dbReference type="AlphaFoldDB" id="A0A2W1HKM4"/>
<dbReference type="InterPro" id="IPR045136">
    <property type="entry name" value="Iah1-like"/>
</dbReference>